<keyword evidence="2" id="KW-1185">Reference proteome</keyword>
<protein>
    <submittedName>
        <fullName evidence="1">Uncharacterized protein</fullName>
    </submittedName>
</protein>
<dbReference type="Proteomes" id="UP000271889">
    <property type="component" value="Unassembled WGS sequence"/>
</dbReference>
<accession>A0A3P6R9R4</accession>
<evidence type="ECO:0000313" key="2">
    <source>
        <dbReference type="Proteomes" id="UP000271889"/>
    </source>
</evidence>
<proteinExistence type="predicted"/>
<name>A0A3P6R9R4_CYLGO</name>
<evidence type="ECO:0000313" key="1">
    <source>
        <dbReference type="EMBL" id="VDK59782.1"/>
    </source>
</evidence>
<gene>
    <name evidence="1" type="ORF">CGOC_LOCUS4788</name>
</gene>
<reference evidence="1 2" key="1">
    <citation type="submission" date="2018-11" db="EMBL/GenBank/DDBJ databases">
        <authorList>
            <consortium name="Pathogen Informatics"/>
        </authorList>
    </citation>
    <scope>NUCLEOTIDE SEQUENCE [LARGE SCALE GENOMIC DNA]</scope>
</reference>
<dbReference type="OrthoDB" id="2020662at2759"/>
<dbReference type="EMBL" id="UYRV01013697">
    <property type="protein sequence ID" value="VDK59782.1"/>
    <property type="molecule type" value="Genomic_DNA"/>
</dbReference>
<organism evidence="1 2">
    <name type="scientific">Cylicostephanus goldi</name>
    <name type="common">Nematode worm</name>
    <dbReference type="NCBI Taxonomy" id="71465"/>
    <lineage>
        <taxon>Eukaryota</taxon>
        <taxon>Metazoa</taxon>
        <taxon>Ecdysozoa</taxon>
        <taxon>Nematoda</taxon>
        <taxon>Chromadorea</taxon>
        <taxon>Rhabditida</taxon>
        <taxon>Rhabditina</taxon>
        <taxon>Rhabditomorpha</taxon>
        <taxon>Strongyloidea</taxon>
        <taxon>Strongylidae</taxon>
        <taxon>Cylicostephanus</taxon>
    </lineage>
</organism>
<dbReference type="AlphaFoldDB" id="A0A3P6R9R4"/>
<sequence length="63" mass="7771">MIRPKMMLCDDDVYRESRWFVRWSKPFHTIDFELNKAFGFDQGRVIKVVNHYKVHTIRKSLKR</sequence>